<dbReference type="GO" id="GO:0030170">
    <property type="term" value="F:pyridoxal phosphate binding"/>
    <property type="evidence" value="ECO:0007669"/>
    <property type="project" value="InterPro"/>
</dbReference>
<dbReference type="EMBL" id="AUZY01010123">
    <property type="protein sequence ID" value="EQD39769.1"/>
    <property type="molecule type" value="Genomic_DNA"/>
</dbReference>
<dbReference type="PRINTS" id="PR00800">
    <property type="entry name" value="YHDCRBOXLASE"/>
</dbReference>
<dbReference type="InterPro" id="IPR015424">
    <property type="entry name" value="PyrdxlP-dep_Trfase"/>
</dbReference>
<dbReference type="AlphaFoldDB" id="T1AFG2"/>
<proteinExistence type="predicted"/>
<evidence type="ECO:0000256" key="1">
    <source>
        <dbReference type="ARBA" id="ARBA00001933"/>
    </source>
</evidence>
<dbReference type="GO" id="GO:0006520">
    <property type="term" value="P:amino acid metabolic process"/>
    <property type="evidence" value="ECO:0007669"/>
    <property type="project" value="InterPro"/>
</dbReference>
<dbReference type="InterPro" id="IPR010977">
    <property type="entry name" value="Aromatic_deC"/>
</dbReference>
<keyword evidence="3" id="KW-0663">Pyridoxal phosphate</keyword>
<feature type="non-terminal residue" evidence="4">
    <location>
        <position position="137"/>
    </location>
</feature>
<dbReference type="GO" id="GO:0019752">
    <property type="term" value="P:carboxylic acid metabolic process"/>
    <property type="evidence" value="ECO:0007669"/>
    <property type="project" value="InterPro"/>
</dbReference>
<reference evidence="4" key="1">
    <citation type="submission" date="2013-08" db="EMBL/GenBank/DDBJ databases">
        <authorList>
            <person name="Mendez C."/>
            <person name="Richter M."/>
            <person name="Ferrer M."/>
            <person name="Sanchez J."/>
        </authorList>
    </citation>
    <scope>NUCLEOTIDE SEQUENCE</scope>
</reference>
<dbReference type="Gene3D" id="1.20.1340.10">
    <property type="entry name" value="dopa decarboxylase, N-terminal domain"/>
    <property type="match status" value="1"/>
</dbReference>
<name>T1AFG2_9ZZZZ</name>
<keyword evidence="4" id="KW-0456">Lyase</keyword>
<evidence type="ECO:0000313" key="4">
    <source>
        <dbReference type="EMBL" id="EQD39769.1"/>
    </source>
</evidence>
<dbReference type="PANTHER" id="PTHR11999">
    <property type="entry name" value="GROUP II PYRIDOXAL-5-PHOSPHATE DECARBOXYLASE"/>
    <property type="match status" value="1"/>
</dbReference>
<reference evidence="4" key="2">
    <citation type="journal article" date="2014" name="ISME J.">
        <title>Microbial stratification in low pH oxic and suboxic macroscopic growths along an acid mine drainage.</title>
        <authorList>
            <person name="Mendez-Garcia C."/>
            <person name="Mesa V."/>
            <person name="Sprenger R.R."/>
            <person name="Richter M."/>
            <person name="Diez M.S."/>
            <person name="Solano J."/>
            <person name="Bargiela R."/>
            <person name="Golyshina O.V."/>
            <person name="Manteca A."/>
            <person name="Ramos J.L."/>
            <person name="Gallego J.R."/>
            <person name="Llorente I."/>
            <person name="Martins Dos Santos V.A."/>
            <person name="Jensen O.N."/>
            <person name="Pelaez A.I."/>
            <person name="Sanchez J."/>
            <person name="Ferrer M."/>
        </authorList>
    </citation>
    <scope>NUCLEOTIDE SEQUENCE</scope>
</reference>
<dbReference type="PANTHER" id="PTHR11999:SF70">
    <property type="entry name" value="MIP05841P"/>
    <property type="match status" value="1"/>
</dbReference>
<evidence type="ECO:0000256" key="2">
    <source>
        <dbReference type="ARBA" id="ARBA00022793"/>
    </source>
</evidence>
<dbReference type="InterPro" id="IPR002129">
    <property type="entry name" value="PyrdxlP-dep_de-COase"/>
</dbReference>
<evidence type="ECO:0000256" key="3">
    <source>
        <dbReference type="ARBA" id="ARBA00022898"/>
    </source>
</evidence>
<sequence>MTLKADGEESRLPLPSRVDQDMSAAQFRRHGYAAIDLAAAYLERVATLPPLALVEPGAVAAALPGEVPSSGETMEEIMADIERLLIPATTHWNHPRFFAYFNSSAAGAGILGELLSATFNVNAMLWRTGPAATELEW</sequence>
<comment type="cofactor">
    <cofactor evidence="1">
        <name>pyridoxal 5'-phosphate</name>
        <dbReference type="ChEBI" id="CHEBI:597326"/>
    </cofactor>
</comment>
<dbReference type="GO" id="GO:0005737">
    <property type="term" value="C:cytoplasm"/>
    <property type="evidence" value="ECO:0007669"/>
    <property type="project" value="TreeGrafter"/>
</dbReference>
<dbReference type="EC" id="4.1.-.-" evidence="4"/>
<dbReference type="GO" id="GO:0016831">
    <property type="term" value="F:carboxy-lyase activity"/>
    <property type="evidence" value="ECO:0007669"/>
    <property type="project" value="UniProtKB-KW"/>
</dbReference>
<keyword evidence="2" id="KW-0210">Decarboxylase</keyword>
<organism evidence="4">
    <name type="scientific">mine drainage metagenome</name>
    <dbReference type="NCBI Taxonomy" id="410659"/>
    <lineage>
        <taxon>unclassified sequences</taxon>
        <taxon>metagenomes</taxon>
        <taxon>ecological metagenomes</taxon>
    </lineage>
</organism>
<dbReference type="Pfam" id="PF00282">
    <property type="entry name" value="Pyridoxal_deC"/>
    <property type="match status" value="1"/>
</dbReference>
<gene>
    <name evidence="4" type="ORF">B1B_15237</name>
</gene>
<dbReference type="SUPFAM" id="SSF53383">
    <property type="entry name" value="PLP-dependent transferases"/>
    <property type="match status" value="1"/>
</dbReference>
<accession>T1AFG2</accession>
<comment type="caution">
    <text evidence="4">The sequence shown here is derived from an EMBL/GenBank/DDBJ whole genome shotgun (WGS) entry which is preliminary data.</text>
</comment>
<protein>
    <submittedName>
        <fullName evidence="4">Pyridoxal phosphate-dependent decarboxylase</fullName>
        <ecNumber evidence="4">4.1.-.-</ecNumber>
    </submittedName>
</protein>